<organism evidence="1 2">
    <name type="scientific">Scutellospora calospora</name>
    <dbReference type="NCBI Taxonomy" id="85575"/>
    <lineage>
        <taxon>Eukaryota</taxon>
        <taxon>Fungi</taxon>
        <taxon>Fungi incertae sedis</taxon>
        <taxon>Mucoromycota</taxon>
        <taxon>Glomeromycotina</taxon>
        <taxon>Glomeromycetes</taxon>
        <taxon>Diversisporales</taxon>
        <taxon>Gigasporaceae</taxon>
        <taxon>Scutellospora</taxon>
    </lineage>
</organism>
<proteinExistence type="predicted"/>
<dbReference type="Proteomes" id="UP000789860">
    <property type="component" value="Unassembled WGS sequence"/>
</dbReference>
<evidence type="ECO:0000313" key="2">
    <source>
        <dbReference type="Proteomes" id="UP000789860"/>
    </source>
</evidence>
<evidence type="ECO:0000313" key="1">
    <source>
        <dbReference type="EMBL" id="CAG8628614.1"/>
    </source>
</evidence>
<dbReference type="EMBL" id="CAJVPM010019190">
    <property type="protein sequence ID" value="CAG8628614.1"/>
    <property type="molecule type" value="Genomic_DNA"/>
</dbReference>
<accession>A0ACA9NA69</accession>
<reference evidence="1" key="1">
    <citation type="submission" date="2021-06" db="EMBL/GenBank/DDBJ databases">
        <authorList>
            <person name="Kallberg Y."/>
            <person name="Tangrot J."/>
            <person name="Rosling A."/>
        </authorList>
    </citation>
    <scope>NUCLEOTIDE SEQUENCE</scope>
    <source>
        <strain evidence="1">AU212A</strain>
    </source>
</reference>
<sequence>MSFQEPDRFFTISVDSESEDSKNADQAQSLASMLGRETGIDLKILTVAAFKVIKAVGVLFVLPLETYSLDKYTNYILEVAKKLEKKHHTIYLNKNDKENVDQCLKWMKDNNITDLYLTGPREEDSPGIYERSKKFFVLFFEKLKEQNKES</sequence>
<name>A0ACA9NA69_9GLOM</name>
<comment type="caution">
    <text evidence="1">The sequence shown here is derived from an EMBL/GenBank/DDBJ whole genome shotgun (WGS) entry which is preliminary data.</text>
</comment>
<protein>
    <submittedName>
        <fullName evidence="1">4668_t:CDS:1</fullName>
    </submittedName>
</protein>
<keyword evidence="2" id="KW-1185">Reference proteome</keyword>
<gene>
    <name evidence="1" type="ORF">SCALOS_LOCUS7891</name>
</gene>